<evidence type="ECO:0000256" key="1">
    <source>
        <dbReference type="PROSITE-ProRule" id="PRU00047"/>
    </source>
</evidence>
<evidence type="ECO:0000313" key="4">
    <source>
        <dbReference type="Proteomes" id="UP001321473"/>
    </source>
</evidence>
<dbReference type="InterPro" id="IPR036875">
    <property type="entry name" value="Znf_CCHC_sf"/>
</dbReference>
<protein>
    <recommendedName>
        <fullName evidence="2">CCHC-type domain-containing protein</fullName>
    </recommendedName>
</protein>
<dbReference type="Gene3D" id="4.10.60.10">
    <property type="entry name" value="Zinc finger, CCHC-type"/>
    <property type="match status" value="1"/>
</dbReference>
<keyword evidence="1" id="KW-0479">Metal-binding</keyword>
<dbReference type="GO" id="GO:0008270">
    <property type="term" value="F:zinc ion binding"/>
    <property type="evidence" value="ECO:0007669"/>
    <property type="project" value="UniProtKB-KW"/>
</dbReference>
<proteinExistence type="predicted"/>
<dbReference type="GO" id="GO:0003723">
    <property type="term" value="F:RNA binding"/>
    <property type="evidence" value="ECO:0007669"/>
    <property type="project" value="InterPro"/>
</dbReference>
<evidence type="ECO:0000313" key="3">
    <source>
        <dbReference type="EMBL" id="KAK8770728.1"/>
    </source>
</evidence>
<dbReference type="AlphaFoldDB" id="A0AAQ4E7T9"/>
<evidence type="ECO:0000259" key="2">
    <source>
        <dbReference type="PROSITE" id="PS50158"/>
    </source>
</evidence>
<dbReference type="SUPFAM" id="SSF57756">
    <property type="entry name" value="Retrovirus zinc finger-like domains"/>
    <property type="match status" value="1"/>
</dbReference>
<accession>A0AAQ4E7T9</accession>
<dbReference type="PANTHER" id="PTHR22639:SF3">
    <property type="entry name" value="ZINC FINGER CCHC DOMAIN-CONTAINING PROTEIN 3"/>
    <property type="match status" value="1"/>
</dbReference>
<gene>
    <name evidence="3" type="ORF">V5799_012806</name>
</gene>
<dbReference type="InterPro" id="IPR001878">
    <property type="entry name" value="Znf_CCHC"/>
</dbReference>
<dbReference type="PANTHER" id="PTHR22639">
    <property type="entry name" value="GAG-RELATED PROTEIN"/>
    <property type="match status" value="1"/>
</dbReference>
<dbReference type="PROSITE" id="PS50158">
    <property type="entry name" value="ZF_CCHC"/>
    <property type="match status" value="1"/>
</dbReference>
<organism evidence="3 4">
    <name type="scientific">Amblyomma americanum</name>
    <name type="common">Lone star tick</name>
    <dbReference type="NCBI Taxonomy" id="6943"/>
    <lineage>
        <taxon>Eukaryota</taxon>
        <taxon>Metazoa</taxon>
        <taxon>Ecdysozoa</taxon>
        <taxon>Arthropoda</taxon>
        <taxon>Chelicerata</taxon>
        <taxon>Arachnida</taxon>
        <taxon>Acari</taxon>
        <taxon>Parasitiformes</taxon>
        <taxon>Ixodida</taxon>
        <taxon>Ixodoidea</taxon>
        <taxon>Ixodidae</taxon>
        <taxon>Amblyomminae</taxon>
        <taxon>Amblyomma</taxon>
    </lineage>
</organism>
<sequence>MSSSGAEIAALAGRGNRPTERYVLNTVFLHGDVRARPYRVEDFRDALANAGVLPDVMGLGAYQINHVWAVTLSSAEARNKLAALNELQVKGRRCIIFDPEDQQVKLRLHWMLHGVADNIRTAFVAFGNVTEVTLERWRLQGMEKGSTTKTVLLKLKPGMKADDLPHQLRVSGELALVVVPGRPMQCLRCHGTGHVRRDCKVPRCSQCRRYGHADCLRTYASATGLGKANDTAELVDVAEAEEAATVTDEAGKPASTLARV</sequence>
<keyword evidence="1" id="KW-0863">Zinc-finger</keyword>
<reference evidence="3 4" key="1">
    <citation type="journal article" date="2023" name="Arcadia Sci">
        <title>De novo assembly of a long-read Amblyomma americanum tick genome.</title>
        <authorList>
            <person name="Chou S."/>
            <person name="Poskanzer K.E."/>
            <person name="Rollins M."/>
            <person name="Thuy-Boun P.S."/>
        </authorList>
    </citation>
    <scope>NUCLEOTIDE SEQUENCE [LARGE SCALE GENOMIC DNA]</scope>
    <source>
        <strain evidence="3">F_SG_1</strain>
        <tissue evidence="3">Salivary glands</tissue>
    </source>
</reference>
<comment type="caution">
    <text evidence="3">The sequence shown here is derived from an EMBL/GenBank/DDBJ whole genome shotgun (WGS) entry which is preliminary data.</text>
</comment>
<dbReference type="Proteomes" id="UP001321473">
    <property type="component" value="Unassembled WGS sequence"/>
</dbReference>
<dbReference type="InterPro" id="IPR042509">
    <property type="entry name" value="ZCCHC3"/>
</dbReference>
<dbReference type="EMBL" id="JARKHS020020636">
    <property type="protein sequence ID" value="KAK8770728.1"/>
    <property type="molecule type" value="Genomic_DNA"/>
</dbReference>
<keyword evidence="4" id="KW-1185">Reference proteome</keyword>
<dbReference type="GO" id="GO:0003690">
    <property type="term" value="F:double-stranded DNA binding"/>
    <property type="evidence" value="ECO:0007669"/>
    <property type="project" value="InterPro"/>
</dbReference>
<feature type="domain" description="CCHC-type" evidence="2">
    <location>
        <begin position="186"/>
        <end position="200"/>
    </location>
</feature>
<dbReference type="GO" id="GO:0002218">
    <property type="term" value="P:activation of innate immune response"/>
    <property type="evidence" value="ECO:0007669"/>
    <property type="project" value="InterPro"/>
</dbReference>
<name>A0AAQ4E7T9_AMBAM</name>
<keyword evidence="1" id="KW-0862">Zinc</keyword>